<dbReference type="Proteomes" id="UP000293347">
    <property type="component" value="Unassembled WGS sequence"/>
</dbReference>
<organism evidence="1 2">
    <name type="scientific">Pedobacter psychroterrae</name>
    <dbReference type="NCBI Taxonomy" id="2530453"/>
    <lineage>
        <taxon>Bacteria</taxon>
        <taxon>Pseudomonadati</taxon>
        <taxon>Bacteroidota</taxon>
        <taxon>Sphingobacteriia</taxon>
        <taxon>Sphingobacteriales</taxon>
        <taxon>Sphingobacteriaceae</taxon>
        <taxon>Pedobacter</taxon>
    </lineage>
</organism>
<protein>
    <submittedName>
        <fullName evidence="1">Uncharacterized protein</fullName>
    </submittedName>
</protein>
<evidence type="ECO:0000313" key="1">
    <source>
        <dbReference type="EMBL" id="TCD03203.1"/>
    </source>
</evidence>
<name>A0A4R0NTF2_9SPHI</name>
<dbReference type="AlphaFoldDB" id="A0A4R0NTF2"/>
<dbReference type="OrthoDB" id="1305241at2"/>
<keyword evidence="2" id="KW-1185">Reference proteome</keyword>
<evidence type="ECO:0000313" key="2">
    <source>
        <dbReference type="Proteomes" id="UP000293347"/>
    </source>
</evidence>
<dbReference type="RefSeq" id="WP_131593585.1">
    <property type="nucleotide sequence ID" value="NZ_SJSL01000001.1"/>
</dbReference>
<dbReference type="EMBL" id="SJSL01000001">
    <property type="protein sequence ID" value="TCD03203.1"/>
    <property type="molecule type" value="Genomic_DNA"/>
</dbReference>
<reference evidence="1 2" key="1">
    <citation type="submission" date="2019-02" db="EMBL/GenBank/DDBJ databases">
        <title>Pedobacter sp. RP-1-14 sp. nov., isolated from Arctic soil.</title>
        <authorList>
            <person name="Dahal R.H."/>
        </authorList>
    </citation>
    <scope>NUCLEOTIDE SEQUENCE [LARGE SCALE GENOMIC DNA]</scope>
    <source>
        <strain evidence="1 2">RP-1-14</strain>
    </source>
</reference>
<accession>A0A4R0NTF2</accession>
<proteinExistence type="predicted"/>
<gene>
    <name evidence="1" type="ORF">EZ437_04315</name>
</gene>
<sequence length="463" mass="53073">MIAKLNILYDKFLPLLADYSDTYAGYQAYEDVQPDQARKDRLFELAEKIAGYQNAVVASMAANVIYNDFQPLTTAVSDLATEFSDHPVGRFSEVLMIIKIIDVIEKEVSGSGHPLDLTVELDDQIFCLEEIVRPMQRSNFLSEDPAAIENSIVLFNLSDLNELQNFIESALFGMDLLFHLLEKLGHATAPLIEGQFVLIRRAQQGQAEAVFSCAALHLVKAGKLVHEPVNYTGIPSVSASRKILSDQKFQQFSDSLMILSEYNSQQDILDKYLRIYHLIEHFMFRKPIVELERRRNNLPFSIRDFRSLYKSVEQSEPDAIKALLKEVMKREIEPNVTFTDKMFVDWQALSGHIIDINQLNRLFELMLINGKNPFSYAAITAMTLPDIFHKLVYAFRNSVVHNKATEFHLNHETMTIHHETGNVAQLVIENFLLPSLEQISFYLIIENNDLVWYHNPHLTLFTV</sequence>
<comment type="caution">
    <text evidence="1">The sequence shown here is derived from an EMBL/GenBank/DDBJ whole genome shotgun (WGS) entry which is preliminary data.</text>
</comment>